<dbReference type="AlphaFoldDB" id="A0A450TR98"/>
<dbReference type="Pfam" id="PF02133">
    <property type="entry name" value="Transp_cyt_pur"/>
    <property type="match status" value="1"/>
</dbReference>
<feature type="transmembrane region" description="Helical" evidence="6">
    <location>
        <begin position="99"/>
        <end position="120"/>
    </location>
</feature>
<sequence>MFDNYHDKDHAREPVPAGEGVRGWHIGLIYIGVGLALPAFLLGSRVGISLGLTDTMLAIIASGVILTLIGGATGAIGARVRLSTYMITQITFGRIAAKAINLLMAATIMGWFGITISMLAHSLDTLFIDQFSLHFGVIAWSIISGMLIISTAVWGFRGLDKLSLLVVPLLFSLLIATNWHVLGETDLTHVLALSGDGSIPFEVAVSMMAGGFMVGATNMPDISRYGRTMKDGAIGAFLCFLPGMLVVLTLSALPALVMGQTDIIDIMTGFGWPIAATLVVILAAWSSNDNNLYSASLSLASVIREVEKWKITIIMGVFGIVLAVLGILDGFVTFLSLLGVVIPPVAGVYIADYFIRKADYQRADVASAPNLRPVAISSWAIGSLVAFCTLPENTGRWGVATLTTISVLDGLLAGAIALVVLSYVFAARGMK</sequence>
<evidence type="ECO:0000256" key="1">
    <source>
        <dbReference type="ARBA" id="ARBA00004141"/>
    </source>
</evidence>
<comment type="similarity">
    <text evidence="2">Belongs to the purine-cytosine permease (2.A.39) family.</text>
</comment>
<protein>
    <submittedName>
        <fullName evidence="7">Cytosine permease</fullName>
    </submittedName>
</protein>
<evidence type="ECO:0000256" key="6">
    <source>
        <dbReference type="SAM" id="Phobius"/>
    </source>
</evidence>
<dbReference type="InterPro" id="IPR030191">
    <property type="entry name" value="CodB"/>
</dbReference>
<feature type="transmembrane region" description="Helical" evidence="6">
    <location>
        <begin position="309"/>
        <end position="328"/>
    </location>
</feature>
<feature type="transmembrane region" description="Helical" evidence="6">
    <location>
        <begin position="55"/>
        <end position="78"/>
    </location>
</feature>
<accession>A0A450TR98</accession>
<dbReference type="Gene3D" id="1.10.4160.10">
    <property type="entry name" value="Hydantoin permease"/>
    <property type="match status" value="1"/>
</dbReference>
<evidence type="ECO:0000313" key="7">
    <source>
        <dbReference type="EMBL" id="VFJ70715.1"/>
    </source>
</evidence>
<feature type="transmembrane region" description="Helical" evidence="6">
    <location>
        <begin position="232"/>
        <end position="257"/>
    </location>
</feature>
<feature type="transmembrane region" description="Helical" evidence="6">
    <location>
        <begin position="21"/>
        <end position="43"/>
    </location>
</feature>
<comment type="subcellular location">
    <subcellularLocation>
        <location evidence="1">Membrane</location>
        <topology evidence="1">Multi-pass membrane protein</topology>
    </subcellularLocation>
</comment>
<organism evidence="7">
    <name type="scientific">Candidatus Kentrum sp. FW</name>
    <dbReference type="NCBI Taxonomy" id="2126338"/>
    <lineage>
        <taxon>Bacteria</taxon>
        <taxon>Pseudomonadati</taxon>
        <taxon>Pseudomonadota</taxon>
        <taxon>Gammaproteobacteria</taxon>
        <taxon>Candidatus Kentrum</taxon>
    </lineage>
</organism>
<feature type="transmembrane region" description="Helical" evidence="6">
    <location>
        <begin position="269"/>
        <end position="288"/>
    </location>
</feature>
<evidence type="ECO:0000256" key="5">
    <source>
        <dbReference type="ARBA" id="ARBA00023136"/>
    </source>
</evidence>
<keyword evidence="5 6" id="KW-0472">Membrane</keyword>
<dbReference type="CDD" id="cd11484">
    <property type="entry name" value="SLC-NCS1sbd_CobB-like"/>
    <property type="match status" value="1"/>
</dbReference>
<evidence type="ECO:0000256" key="4">
    <source>
        <dbReference type="ARBA" id="ARBA00022989"/>
    </source>
</evidence>
<proteinExistence type="inferred from homology"/>
<feature type="transmembrane region" description="Helical" evidence="6">
    <location>
        <begin position="374"/>
        <end position="392"/>
    </location>
</feature>
<evidence type="ECO:0000256" key="2">
    <source>
        <dbReference type="ARBA" id="ARBA00008974"/>
    </source>
</evidence>
<name>A0A450TR98_9GAMM</name>
<reference evidence="7" key="1">
    <citation type="submission" date="2019-02" db="EMBL/GenBank/DDBJ databases">
        <authorList>
            <person name="Gruber-Vodicka R. H."/>
            <person name="Seah K. B. B."/>
        </authorList>
    </citation>
    <scope>NUCLEOTIDE SEQUENCE</scope>
    <source>
        <strain evidence="7">BECK_BZ106</strain>
    </source>
</reference>
<feature type="transmembrane region" description="Helical" evidence="6">
    <location>
        <begin position="201"/>
        <end position="220"/>
    </location>
</feature>
<feature type="transmembrane region" description="Helical" evidence="6">
    <location>
        <begin position="404"/>
        <end position="426"/>
    </location>
</feature>
<keyword evidence="4 6" id="KW-1133">Transmembrane helix</keyword>
<feature type="transmembrane region" description="Helical" evidence="6">
    <location>
        <begin position="132"/>
        <end position="155"/>
    </location>
</feature>
<keyword evidence="3 6" id="KW-0812">Transmembrane</keyword>
<feature type="transmembrane region" description="Helical" evidence="6">
    <location>
        <begin position="162"/>
        <end position="181"/>
    </location>
</feature>
<gene>
    <name evidence="7" type="ORF">BECKFW1821B_GA0114236_11961</name>
</gene>
<dbReference type="PANTHER" id="PTHR30569:SF0">
    <property type="entry name" value="CYTOSINE PERMEASE"/>
    <property type="match status" value="1"/>
</dbReference>
<dbReference type="GO" id="GO:0015209">
    <property type="term" value="F:cytosine transmembrane transporter activity"/>
    <property type="evidence" value="ECO:0007669"/>
    <property type="project" value="InterPro"/>
</dbReference>
<dbReference type="InterPro" id="IPR001248">
    <property type="entry name" value="Pur-cyt_permease"/>
</dbReference>
<evidence type="ECO:0000256" key="3">
    <source>
        <dbReference type="ARBA" id="ARBA00022692"/>
    </source>
</evidence>
<dbReference type="GO" id="GO:0005886">
    <property type="term" value="C:plasma membrane"/>
    <property type="evidence" value="ECO:0007669"/>
    <property type="project" value="TreeGrafter"/>
</dbReference>
<feature type="transmembrane region" description="Helical" evidence="6">
    <location>
        <begin position="334"/>
        <end position="354"/>
    </location>
</feature>
<dbReference type="EMBL" id="CAADFD010000196">
    <property type="protein sequence ID" value="VFJ70715.1"/>
    <property type="molecule type" value="Genomic_DNA"/>
</dbReference>
<dbReference type="PANTHER" id="PTHR30569">
    <property type="entry name" value="CYTOSINE TRANSPORTER CODB"/>
    <property type="match status" value="1"/>
</dbReference>